<dbReference type="Proteomes" id="UP000006798">
    <property type="component" value="Chromosome 1"/>
</dbReference>
<feature type="region of interest" description="Disordered" evidence="1">
    <location>
        <begin position="23"/>
        <end position="53"/>
    </location>
</feature>
<evidence type="ECO:0000259" key="3">
    <source>
        <dbReference type="PROSITE" id="PS50222"/>
    </source>
</evidence>
<keyword evidence="2" id="KW-0732">Signal</keyword>
<dbReference type="SUPFAM" id="SSF47473">
    <property type="entry name" value="EF-hand"/>
    <property type="match status" value="1"/>
</dbReference>
<dbReference type="GO" id="GO:0005509">
    <property type="term" value="F:calcium ion binding"/>
    <property type="evidence" value="ECO:0007669"/>
    <property type="project" value="InterPro"/>
</dbReference>
<dbReference type="InterPro" id="IPR011992">
    <property type="entry name" value="EF-hand-dom_pair"/>
</dbReference>
<dbReference type="Pfam" id="PF13202">
    <property type="entry name" value="EF-hand_5"/>
    <property type="match status" value="1"/>
</dbReference>
<gene>
    <name evidence="4" type="ordered locus">CNE_1c15760</name>
</gene>
<protein>
    <recommendedName>
        <fullName evidence="3">EF-hand domain-containing protein</fullName>
    </recommendedName>
</protein>
<dbReference type="Gene3D" id="1.10.238.10">
    <property type="entry name" value="EF-hand"/>
    <property type="match status" value="1"/>
</dbReference>
<dbReference type="GeneID" id="34310764"/>
<feature type="compositionally biased region" description="Polar residues" evidence="1">
    <location>
        <begin position="23"/>
        <end position="38"/>
    </location>
</feature>
<dbReference type="InterPro" id="IPR002048">
    <property type="entry name" value="EF_hand_dom"/>
</dbReference>
<dbReference type="KEGG" id="cnc:CNE_1c15760"/>
<feature type="signal peptide" evidence="2">
    <location>
        <begin position="1"/>
        <end position="24"/>
    </location>
</feature>
<dbReference type="EMBL" id="CP002877">
    <property type="protein sequence ID" value="AEI76919.1"/>
    <property type="molecule type" value="Genomic_DNA"/>
</dbReference>
<feature type="chain" id="PRO_5003398608" description="EF-hand domain-containing protein" evidence="2">
    <location>
        <begin position="25"/>
        <end position="122"/>
    </location>
</feature>
<name>G0EUB2_CUPNN</name>
<sequence>MTMRKLPAVGLTVMMVLAFTTASAQQKPESTAPQSAESAQIPPAPSTTAEAKAKISERFKIADTNHDGKLSREEAQAGAPVVYKHFDKIDVKKSGYVTERQIGAYWTSKSKAQQQKEDPIWN</sequence>
<dbReference type="RefSeq" id="WP_013956553.1">
    <property type="nucleotide sequence ID" value="NC_015726.1"/>
</dbReference>
<dbReference type="AlphaFoldDB" id="G0EUB2"/>
<proteinExistence type="predicted"/>
<evidence type="ECO:0000256" key="2">
    <source>
        <dbReference type="SAM" id="SignalP"/>
    </source>
</evidence>
<organism evidence="4 5">
    <name type="scientific">Cupriavidus necator (strain ATCC 43291 / DSM 13513 / CCUG 52238 / LMG 8453 / N-1)</name>
    <name type="common">Ralstonia eutropha</name>
    <dbReference type="NCBI Taxonomy" id="1042878"/>
    <lineage>
        <taxon>Bacteria</taxon>
        <taxon>Pseudomonadati</taxon>
        <taxon>Pseudomonadota</taxon>
        <taxon>Betaproteobacteria</taxon>
        <taxon>Burkholderiales</taxon>
        <taxon>Burkholderiaceae</taxon>
        <taxon>Cupriavidus</taxon>
    </lineage>
</organism>
<reference evidence="4 5" key="1">
    <citation type="journal article" date="2011" name="J. Bacteriol.">
        <title>Complete genome sequence of the type strain Cupriavidus necator N-1.</title>
        <authorList>
            <person name="Poehlein A."/>
            <person name="Kusian B."/>
            <person name="Friedrich B."/>
            <person name="Daniel R."/>
            <person name="Bowien B."/>
        </authorList>
    </citation>
    <scope>NUCLEOTIDE SEQUENCE [LARGE SCALE GENOMIC DNA]</scope>
    <source>
        <strain evidence="5">ATCC 43291 / DSM 13513 / CCUG 52238 / LMG 8453 / N-1</strain>
    </source>
</reference>
<feature type="domain" description="EF-hand" evidence="3">
    <location>
        <begin position="50"/>
        <end position="85"/>
    </location>
</feature>
<evidence type="ECO:0000313" key="5">
    <source>
        <dbReference type="Proteomes" id="UP000006798"/>
    </source>
</evidence>
<evidence type="ECO:0000313" key="4">
    <source>
        <dbReference type="EMBL" id="AEI76919.1"/>
    </source>
</evidence>
<accession>G0EUB2</accession>
<evidence type="ECO:0000256" key="1">
    <source>
        <dbReference type="SAM" id="MobiDB-lite"/>
    </source>
</evidence>
<dbReference type="HOGENOM" id="CLU_137947_0_0_4"/>
<dbReference type="PROSITE" id="PS50222">
    <property type="entry name" value="EF_HAND_2"/>
    <property type="match status" value="1"/>
</dbReference>